<protein>
    <submittedName>
        <fullName evidence="1">Erythromycin esterase family protein</fullName>
    </submittedName>
</protein>
<organism evidence="1 2">
    <name type="scientific">Actinomadura barringtoniae</name>
    <dbReference type="NCBI Taxonomy" id="1427535"/>
    <lineage>
        <taxon>Bacteria</taxon>
        <taxon>Bacillati</taxon>
        <taxon>Actinomycetota</taxon>
        <taxon>Actinomycetes</taxon>
        <taxon>Streptosporangiales</taxon>
        <taxon>Thermomonosporaceae</taxon>
        <taxon>Actinomadura</taxon>
    </lineage>
</organism>
<dbReference type="InterPro" id="IPR052036">
    <property type="entry name" value="Hydrolase/PRTase-associated"/>
</dbReference>
<dbReference type="Pfam" id="PF05139">
    <property type="entry name" value="Erythro_esteras"/>
    <property type="match status" value="1"/>
</dbReference>
<dbReference type="SUPFAM" id="SSF159501">
    <property type="entry name" value="EreA/ChaN-like"/>
    <property type="match status" value="1"/>
</dbReference>
<dbReference type="Gene3D" id="1.20.1440.30">
    <property type="entry name" value="Biosynthetic Protein domain"/>
    <property type="match status" value="1"/>
</dbReference>
<dbReference type="PANTHER" id="PTHR31299">
    <property type="entry name" value="ESTERASE, PUTATIVE (AFU_ORTHOLOGUE AFUA_1G05850)-RELATED"/>
    <property type="match status" value="1"/>
</dbReference>
<dbReference type="InterPro" id="IPR014622">
    <property type="entry name" value="UCP036794_erythomycin"/>
</dbReference>
<dbReference type="Proteomes" id="UP000669179">
    <property type="component" value="Unassembled WGS sequence"/>
</dbReference>
<evidence type="ECO:0000313" key="1">
    <source>
        <dbReference type="EMBL" id="MBO2451884.1"/>
    </source>
</evidence>
<dbReference type="PIRSF" id="PIRSF036794">
    <property type="entry name" value="UCP_erythr_ester"/>
    <property type="match status" value="1"/>
</dbReference>
<reference evidence="1" key="1">
    <citation type="submission" date="2021-03" db="EMBL/GenBank/DDBJ databases">
        <authorList>
            <person name="Kanchanasin P."/>
            <person name="Saeng-In P."/>
            <person name="Phongsopitanun W."/>
            <person name="Yuki M."/>
            <person name="Kudo T."/>
            <person name="Ohkuma M."/>
            <person name="Tanasupawat S."/>
        </authorList>
    </citation>
    <scope>NUCLEOTIDE SEQUENCE</scope>
    <source>
        <strain evidence="1">GKU 128</strain>
    </source>
</reference>
<dbReference type="GO" id="GO:0046677">
    <property type="term" value="P:response to antibiotic"/>
    <property type="evidence" value="ECO:0007669"/>
    <property type="project" value="InterPro"/>
</dbReference>
<dbReference type="EMBL" id="JAGEOJ010000014">
    <property type="protein sequence ID" value="MBO2451884.1"/>
    <property type="molecule type" value="Genomic_DNA"/>
</dbReference>
<dbReference type="Gene3D" id="3.40.1660.10">
    <property type="entry name" value="EreA-like (biosynthetic domain)"/>
    <property type="match status" value="1"/>
</dbReference>
<dbReference type="AlphaFoldDB" id="A0A939T7D3"/>
<evidence type="ECO:0000313" key="2">
    <source>
        <dbReference type="Proteomes" id="UP000669179"/>
    </source>
</evidence>
<dbReference type="PANTHER" id="PTHR31299:SF0">
    <property type="entry name" value="ESTERASE, PUTATIVE (AFU_ORTHOLOGUE AFUA_1G05850)-RELATED"/>
    <property type="match status" value="1"/>
</dbReference>
<sequence length="388" mass="43117">MDLKNTARPLDGAAISAFLQSLPAKPSLLGLGEARHFVGELGEVRNELFRHLVEHEGYRSFAIESDCLMGLIVDDYLATGEGTLDDVMERGFSHSFGTSPANRELVRWMHAYNRQHDEKLRFHGFDGPLEYWAASPRQALTGLYDLLEGPLPCARETLDALLGPDDPWSNEATAMDASKSIGQSPNAQRLRLIADDMVALLDTQTPRLDAQTRERAHLYARTAVGLLRYHRYMAEDTPERWGRLSALRDTMMAANLRAIAAENPTLVFASNLHLQRHKSVMSFGDHRIDWWSAGAITETHLGDRYAFIASAFGTIANDTPPPETLEGALSKLPWDHSLINARHLAEAVPTPTPRVSNDFAYFPLDPTHITTIDAVLFLKEAVNLTPLG</sequence>
<comment type="caution">
    <text evidence="1">The sequence shown here is derived from an EMBL/GenBank/DDBJ whole genome shotgun (WGS) entry which is preliminary data.</text>
</comment>
<dbReference type="Gene3D" id="3.30.1870.10">
    <property type="entry name" value="EreA-like, domain 2"/>
    <property type="match status" value="1"/>
</dbReference>
<dbReference type="InterPro" id="IPR007815">
    <property type="entry name" value="Emycin_Estase"/>
</dbReference>
<accession>A0A939T7D3</accession>
<proteinExistence type="predicted"/>
<keyword evidence="2" id="KW-1185">Reference proteome</keyword>
<dbReference type="CDD" id="cd14728">
    <property type="entry name" value="Ere-like"/>
    <property type="match status" value="1"/>
</dbReference>
<dbReference type="RefSeq" id="WP_208259775.1">
    <property type="nucleotide sequence ID" value="NZ_JAGEOJ010000014.1"/>
</dbReference>
<name>A0A939T7D3_9ACTN</name>
<gene>
    <name evidence="1" type="ORF">J4573_32690</name>
</gene>